<gene>
    <name evidence="2" type="ORF">MPIPNATIZW_LOCUS10630</name>
</gene>
<feature type="compositionally biased region" description="Basic and acidic residues" evidence="1">
    <location>
        <begin position="76"/>
        <end position="88"/>
    </location>
</feature>
<evidence type="ECO:0000256" key="1">
    <source>
        <dbReference type="SAM" id="MobiDB-lite"/>
    </source>
</evidence>
<dbReference type="PANTHER" id="PTHR12392:SF0">
    <property type="entry name" value="LADININ-1"/>
    <property type="match status" value="1"/>
</dbReference>
<dbReference type="EMBL" id="OY882877">
    <property type="protein sequence ID" value="CAK6442324.1"/>
    <property type="molecule type" value="Genomic_DNA"/>
</dbReference>
<name>A0ABN9ZVQ6_PIPNA</name>
<keyword evidence="3" id="KW-1185">Reference proteome</keyword>
<dbReference type="PANTHER" id="PTHR12392">
    <property type="entry name" value="LADININ 1"/>
    <property type="match status" value="1"/>
</dbReference>
<sequence length="142" mass="15411">MSPRINNAESTLTRSASVRLPVKLGEKLERYHTAIQRSVSVKAPGAARTEVFVAPVGVASRRHLFEKELGGPGGREPGRAEPASRRDNLQLSGVVTSRLNLWISRTQESGDPDPPQEAKKEAAAANRTSWAKRESSTLDAEV</sequence>
<evidence type="ECO:0000313" key="2">
    <source>
        <dbReference type="EMBL" id="CAK6442324.1"/>
    </source>
</evidence>
<dbReference type="Proteomes" id="UP001314169">
    <property type="component" value="Chromosome 20"/>
</dbReference>
<dbReference type="InterPro" id="IPR017404">
    <property type="entry name" value="Ladinin_1"/>
</dbReference>
<organism evidence="2 3">
    <name type="scientific">Pipistrellus nathusii</name>
    <name type="common">Nathusius' pipistrelle</name>
    <dbReference type="NCBI Taxonomy" id="59473"/>
    <lineage>
        <taxon>Eukaryota</taxon>
        <taxon>Metazoa</taxon>
        <taxon>Chordata</taxon>
        <taxon>Craniata</taxon>
        <taxon>Vertebrata</taxon>
        <taxon>Euteleostomi</taxon>
        <taxon>Mammalia</taxon>
        <taxon>Eutheria</taxon>
        <taxon>Laurasiatheria</taxon>
        <taxon>Chiroptera</taxon>
        <taxon>Yangochiroptera</taxon>
        <taxon>Vespertilionidae</taxon>
        <taxon>Pipistrellus</taxon>
    </lineage>
</organism>
<feature type="region of interest" description="Disordered" evidence="1">
    <location>
        <begin position="104"/>
        <end position="142"/>
    </location>
</feature>
<evidence type="ECO:0000313" key="3">
    <source>
        <dbReference type="Proteomes" id="UP001314169"/>
    </source>
</evidence>
<proteinExistence type="predicted"/>
<reference evidence="2" key="1">
    <citation type="submission" date="2023-12" db="EMBL/GenBank/DDBJ databases">
        <authorList>
            <person name="Brown T."/>
        </authorList>
    </citation>
    <scope>NUCLEOTIDE SEQUENCE</scope>
</reference>
<feature type="region of interest" description="Disordered" evidence="1">
    <location>
        <begin position="64"/>
        <end position="91"/>
    </location>
</feature>
<accession>A0ABN9ZVQ6</accession>
<protein>
    <submittedName>
        <fullName evidence="2">Uncharacterized protein</fullName>
    </submittedName>
</protein>